<organism evidence="1 2">
    <name type="scientific">Ceratitis capitata</name>
    <name type="common">Mediterranean fruit fly</name>
    <name type="synonym">Tephritis capitata</name>
    <dbReference type="NCBI Taxonomy" id="7213"/>
    <lineage>
        <taxon>Eukaryota</taxon>
        <taxon>Metazoa</taxon>
        <taxon>Ecdysozoa</taxon>
        <taxon>Arthropoda</taxon>
        <taxon>Hexapoda</taxon>
        <taxon>Insecta</taxon>
        <taxon>Pterygota</taxon>
        <taxon>Neoptera</taxon>
        <taxon>Endopterygota</taxon>
        <taxon>Diptera</taxon>
        <taxon>Brachycera</taxon>
        <taxon>Muscomorpha</taxon>
        <taxon>Tephritoidea</taxon>
        <taxon>Tephritidae</taxon>
        <taxon>Ceratitis</taxon>
        <taxon>Ceratitis</taxon>
    </lineage>
</organism>
<gene>
    <name evidence="1" type="ORF">CCAP1982_LOCUS22965</name>
</gene>
<reference evidence="1" key="1">
    <citation type="submission" date="2020-11" db="EMBL/GenBank/DDBJ databases">
        <authorList>
            <person name="Whitehead M."/>
        </authorList>
    </citation>
    <scope>NUCLEOTIDE SEQUENCE</scope>
    <source>
        <strain evidence="1">EGII</strain>
    </source>
</reference>
<keyword evidence="2" id="KW-1185">Reference proteome</keyword>
<dbReference type="Proteomes" id="UP000606786">
    <property type="component" value="Unassembled WGS sequence"/>
</dbReference>
<name>A0A811VFA4_CERCA</name>
<proteinExistence type="predicted"/>
<evidence type="ECO:0000313" key="2">
    <source>
        <dbReference type="Proteomes" id="UP000606786"/>
    </source>
</evidence>
<comment type="caution">
    <text evidence="1">The sequence shown here is derived from an EMBL/GenBank/DDBJ whole genome shotgun (WGS) entry which is preliminary data.</text>
</comment>
<dbReference type="AlphaFoldDB" id="A0A811VFA4"/>
<accession>A0A811VFA4</accession>
<dbReference type="EMBL" id="CAJHJT010000056">
    <property type="protein sequence ID" value="CAD7015008.1"/>
    <property type="molecule type" value="Genomic_DNA"/>
</dbReference>
<evidence type="ECO:0000313" key="1">
    <source>
        <dbReference type="EMBL" id="CAD7015008.1"/>
    </source>
</evidence>
<protein>
    <submittedName>
        <fullName evidence="1">(Mediterranean fruit fly) hypothetical protein</fullName>
    </submittedName>
</protein>
<sequence>MQQAAAAGKVSKVPTKVGNRAITAAAAAVAAAAVAAEWIRNGKVAMKCQLLAARERVLEAFVALCGRDINRQKSIGLSAKYAVPSPGSKAHLQQRNTLPDRHASVFPVGLLVRCPLPAGRNPLANGNVSLDSCATLQNAACCETKNSLSILLIAATYL</sequence>